<gene>
    <name evidence="2" type="ORF">F5Z01DRAFT_615206</name>
</gene>
<accession>A0A9P8CST9</accession>
<comment type="similarity">
    <text evidence="1">Belongs to the RutC family.</text>
</comment>
<dbReference type="PANTHER" id="PTHR11803">
    <property type="entry name" value="2-IMINOBUTANOATE/2-IMINOPROPANOATE DEAMINASE RIDA"/>
    <property type="match status" value="1"/>
</dbReference>
<dbReference type="GeneID" id="70291757"/>
<dbReference type="PANTHER" id="PTHR11803:SF22">
    <property type="entry name" value="ENDORIBONUCLEASE FAMILY PROTEIN BRT1, PUTATIVE (AFU_ORTHOLOGUE AFUA_5G03780)-RELATED"/>
    <property type="match status" value="1"/>
</dbReference>
<dbReference type="GO" id="GO:0019239">
    <property type="term" value="F:deaminase activity"/>
    <property type="evidence" value="ECO:0007669"/>
    <property type="project" value="TreeGrafter"/>
</dbReference>
<dbReference type="RefSeq" id="XP_046122373.1">
    <property type="nucleotide sequence ID" value="XM_046260854.1"/>
</dbReference>
<dbReference type="FunFam" id="3.30.1330.40:FF:000001">
    <property type="entry name" value="L-PSP family endoribonuclease"/>
    <property type="match status" value="1"/>
</dbReference>
<dbReference type="OrthoDB" id="309640at2759"/>
<comment type="caution">
    <text evidence="2">The sequence shown here is derived from an EMBL/GenBank/DDBJ whole genome shotgun (WGS) entry which is preliminary data.</text>
</comment>
<evidence type="ECO:0000313" key="3">
    <source>
        <dbReference type="Proteomes" id="UP000887229"/>
    </source>
</evidence>
<dbReference type="GO" id="GO:0005739">
    <property type="term" value="C:mitochondrion"/>
    <property type="evidence" value="ECO:0007669"/>
    <property type="project" value="TreeGrafter"/>
</dbReference>
<organism evidence="2 3">
    <name type="scientific">Emericellopsis atlantica</name>
    <dbReference type="NCBI Taxonomy" id="2614577"/>
    <lineage>
        <taxon>Eukaryota</taxon>
        <taxon>Fungi</taxon>
        <taxon>Dikarya</taxon>
        <taxon>Ascomycota</taxon>
        <taxon>Pezizomycotina</taxon>
        <taxon>Sordariomycetes</taxon>
        <taxon>Hypocreomycetidae</taxon>
        <taxon>Hypocreales</taxon>
        <taxon>Bionectriaceae</taxon>
        <taxon>Emericellopsis</taxon>
    </lineage>
</organism>
<dbReference type="AlphaFoldDB" id="A0A9P8CST9"/>
<reference evidence="2" key="1">
    <citation type="journal article" date="2021" name="IMA Fungus">
        <title>Genomic characterization of three marine fungi, including Emericellopsis atlantica sp. nov. with signatures of a generalist lifestyle and marine biomass degradation.</title>
        <authorList>
            <person name="Hagestad O.C."/>
            <person name="Hou L."/>
            <person name="Andersen J.H."/>
            <person name="Hansen E.H."/>
            <person name="Altermark B."/>
            <person name="Li C."/>
            <person name="Kuhnert E."/>
            <person name="Cox R.J."/>
            <person name="Crous P.W."/>
            <person name="Spatafora J.W."/>
            <person name="Lail K."/>
            <person name="Amirebrahimi M."/>
            <person name="Lipzen A."/>
            <person name="Pangilinan J."/>
            <person name="Andreopoulos W."/>
            <person name="Hayes R.D."/>
            <person name="Ng V."/>
            <person name="Grigoriev I.V."/>
            <person name="Jackson S.A."/>
            <person name="Sutton T.D.S."/>
            <person name="Dobson A.D.W."/>
            <person name="Rama T."/>
        </authorList>
    </citation>
    <scope>NUCLEOTIDE SEQUENCE</scope>
    <source>
        <strain evidence="2">TS7</strain>
    </source>
</reference>
<protein>
    <submittedName>
        <fullName evidence="2">L-PSP endoribonuclease family protein</fullName>
    </submittedName>
</protein>
<dbReference type="NCBIfam" id="TIGR00004">
    <property type="entry name" value="Rid family detoxifying hydrolase"/>
    <property type="match status" value="1"/>
</dbReference>
<dbReference type="InterPro" id="IPR006056">
    <property type="entry name" value="RidA"/>
</dbReference>
<dbReference type="InterPro" id="IPR035959">
    <property type="entry name" value="RutC-like_sf"/>
</dbReference>
<sequence length="137" mass="14676">MLFTRTPVMTPKAAGARPGVSSQGMIVNGLVYTSGAVGKSPDTGEFVKGPIEQRTHQCVANLKAILEAAGSSLDDVIEVNVYITDMDDFDRVNAVYKQYWGSVKPVRTCVGVKSLPGYTDVEIKCVAVVQTPLPSRV</sequence>
<dbReference type="CDD" id="cd00448">
    <property type="entry name" value="YjgF_YER057c_UK114_family"/>
    <property type="match status" value="1"/>
</dbReference>
<dbReference type="Pfam" id="PF01042">
    <property type="entry name" value="Ribonuc_L-PSP"/>
    <property type="match status" value="1"/>
</dbReference>
<dbReference type="SUPFAM" id="SSF55298">
    <property type="entry name" value="YjgF-like"/>
    <property type="match status" value="1"/>
</dbReference>
<proteinExistence type="inferred from homology"/>
<evidence type="ECO:0000256" key="1">
    <source>
        <dbReference type="ARBA" id="ARBA00010552"/>
    </source>
</evidence>
<dbReference type="InterPro" id="IPR006175">
    <property type="entry name" value="YjgF/YER057c/UK114"/>
</dbReference>
<dbReference type="GO" id="GO:0005829">
    <property type="term" value="C:cytosol"/>
    <property type="evidence" value="ECO:0007669"/>
    <property type="project" value="TreeGrafter"/>
</dbReference>
<dbReference type="Proteomes" id="UP000887229">
    <property type="component" value="Unassembled WGS sequence"/>
</dbReference>
<dbReference type="EMBL" id="MU251243">
    <property type="protein sequence ID" value="KAG9258449.1"/>
    <property type="molecule type" value="Genomic_DNA"/>
</dbReference>
<dbReference type="Gene3D" id="3.30.1330.40">
    <property type="entry name" value="RutC-like"/>
    <property type="match status" value="1"/>
</dbReference>
<evidence type="ECO:0000313" key="2">
    <source>
        <dbReference type="EMBL" id="KAG9258449.1"/>
    </source>
</evidence>
<name>A0A9P8CST9_9HYPO</name>
<keyword evidence="3" id="KW-1185">Reference proteome</keyword>